<sequence>MKQFGSSRKKGTVSRVLTELHTTAIESPRVTNSRVPVTAEEWGKIKDTFFHRWNFPMCCGTINGEHVIIKRPPGAKDSDSAIFRDSTLYIELENNKFGMPEKYIIIGDDAFPLRTNLLKLYSKTGLNNYEIIFNCRLSPRRFVECAFGVLSNKWRVLHTSLLVEPDFSNDIIKACCILHKFIRKRDGYNFEGPAVQSQGIEVRDYYSEYFMRPESVTFQ</sequence>
<keyword evidence="5" id="KW-0479">Metal-binding</keyword>
<dbReference type="GO" id="GO:0046872">
    <property type="term" value="F:metal ion binding"/>
    <property type="evidence" value="ECO:0007669"/>
    <property type="project" value="UniProtKB-KW"/>
</dbReference>
<keyword evidence="7" id="KW-0539">Nucleus</keyword>
<dbReference type="GO" id="GO:0004518">
    <property type="term" value="F:nuclease activity"/>
    <property type="evidence" value="ECO:0007669"/>
    <property type="project" value="UniProtKB-KW"/>
</dbReference>
<feature type="non-terminal residue" evidence="9">
    <location>
        <position position="219"/>
    </location>
</feature>
<dbReference type="InterPro" id="IPR045249">
    <property type="entry name" value="HARBI1-like"/>
</dbReference>
<evidence type="ECO:0000313" key="9">
    <source>
        <dbReference type="EMBL" id="VVC38689.1"/>
    </source>
</evidence>
<dbReference type="EMBL" id="CABPRJ010001492">
    <property type="protein sequence ID" value="VVC38689.1"/>
    <property type="molecule type" value="Genomic_DNA"/>
</dbReference>
<keyword evidence="4" id="KW-0540">Nuclease</keyword>
<proteinExistence type="inferred from homology"/>
<name>A0A5E4N1Y9_9HEMI</name>
<reference evidence="9 10" key="1">
    <citation type="submission" date="2019-08" db="EMBL/GenBank/DDBJ databases">
        <authorList>
            <person name="Alioto T."/>
            <person name="Alioto T."/>
            <person name="Gomez Garrido J."/>
        </authorList>
    </citation>
    <scope>NUCLEOTIDE SEQUENCE [LARGE SCALE GENOMIC DNA]</scope>
</reference>
<dbReference type="AlphaFoldDB" id="A0A5E4N1Y9"/>
<evidence type="ECO:0000256" key="4">
    <source>
        <dbReference type="ARBA" id="ARBA00022722"/>
    </source>
</evidence>
<gene>
    <name evidence="9" type="ORF">CINCED_3A020419</name>
</gene>
<keyword evidence="6" id="KW-0378">Hydrolase</keyword>
<dbReference type="GO" id="GO:0016787">
    <property type="term" value="F:hydrolase activity"/>
    <property type="evidence" value="ECO:0007669"/>
    <property type="project" value="UniProtKB-KW"/>
</dbReference>
<comment type="subcellular location">
    <subcellularLocation>
        <location evidence="2">Nucleus</location>
    </subcellularLocation>
</comment>
<feature type="domain" description="DDE Tnp4" evidence="8">
    <location>
        <begin position="63"/>
        <end position="179"/>
    </location>
</feature>
<dbReference type="PANTHER" id="PTHR22930:SF269">
    <property type="entry name" value="NUCLEASE HARBI1-LIKE PROTEIN"/>
    <property type="match status" value="1"/>
</dbReference>
<dbReference type="PANTHER" id="PTHR22930">
    <property type="match status" value="1"/>
</dbReference>
<dbReference type="Pfam" id="PF13359">
    <property type="entry name" value="DDE_Tnp_4"/>
    <property type="match status" value="1"/>
</dbReference>
<accession>A0A5E4N1Y9</accession>
<evidence type="ECO:0000256" key="3">
    <source>
        <dbReference type="ARBA" id="ARBA00006958"/>
    </source>
</evidence>
<dbReference type="GO" id="GO:0005634">
    <property type="term" value="C:nucleus"/>
    <property type="evidence" value="ECO:0007669"/>
    <property type="project" value="UniProtKB-SubCell"/>
</dbReference>
<comment type="cofactor">
    <cofactor evidence="1">
        <name>a divalent metal cation</name>
        <dbReference type="ChEBI" id="CHEBI:60240"/>
    </cofactor>
</comment>
<organism evidence="9 10">
    <name type="scientific">Cinara cedri</name>
    <dbReference type="NCBI Taxonomy" id="506608"/>
    <lineage>
        <taxon>Eukaryota</taxon>
        <taxon>Metazoa</taxon>
        <taxon>Ecdysozoa</taxon>
        <taxon>Arthropoda</taxon>
        <taxon>Hexapoda</taxon>
        <taxon>Insecta</taxon>
        <taxon>Pterygota</taxon>
        <taxon>Neoptera</taxon>
        <taxon>Paraneoptera</taxon>
        <taxon>Hemiptera</taxon>
        <taxon>Sternorrhyncha</taxon>
        <taxon>Aphidomorpha</taxon>
        <taxon>Aphidoidea</taxon>
        <taxon>Aphididae</taxon>
        <taxon>Lachninae</taxon>
        <taxon>Cinara</taxon>
    </lineage>
</organism>
<evidence type="ECO:0000256" key="2">
    <source>
        <dbReference type="ARBA" id="ARBA00004123"/>
    </source>
</evidence>
<dbReference type="InterPro" id="IPR027806">
    <property type="entry name" value="HARBI1_dom"/>
</dbReference>
<comment type="similarity">
    <text evidence="3">Belongs to the HARBI1 family.</text>
</comment>
<protein>
    <submittedName>
        <fullName evidence="9">Harbinger transposase-derived nuclease domain</fullName>
    </submittedName>
</protein>
<evidence type="ECO:0000259" key="8">
    <source>
        <dbReference type="Pfam" id="PF13359"/>
    </source>
</evidence>
<keyword evidence="10" id="KW-1185">Reference proteome</keyword>
<dbReference type="OrthoDB" id="6613788at2759"/>
<evidence type="ECO:0000256" key="7">
    <source>
        <dbReference type="ARBA" id="ARBA00023242"/>
    </source>
</evidence>
<evidence type="ECO:0000256" key="6">
    <source>
        <dbReference type="ARBA" id="ARBA00022801"/>
    </source>
</evidence>
<evidence type="ECO:0000313" key="10">
    <source>
        <dbReference type="Proteomes" id="UP000325440"/>
    </source>
</evidence>
<evidence type="ECO:0000256" key="5">
    <source>
        <dbReference type="ARBA" id="ARBA00022723"/>
    </source>
</evidence>
<evidence type="ECO:0000256" key="1">
    <source>
        <dbReference type="ARBA" id="ARBA00001968"/>
    </source>
</evidence>
<dbReference type="Proteomes" id="UP000325440">
    <property type="component" value="Unassembled WGS sequence"/>
</dbReference>